<dbReference type="InterPro" id="IPR016181">
    <property type="entry name" value="Acyl_CoA_acyltransferase"/>
</dbReference>
<dbReference type="AlphaFoldDB" id="A0A069PT51"/>
<dbReference type="Gene3D" id="3.40.630.30">
    <property type="match status" value="1"/>
</dbReference>
<dbReference type="SUPFAM" id="SSF55729">
    <property type="entry name" value="Acyl-CoA N-acyltransferases (Nat)"/>
    <property type="match status" value="1"/>
</dbReference>
<dbReference type="PANTHER" id="PTHR42791">
    <property type="entry name" value="GNAT FAMILY ACETYLTRANSFERASE"/>
    <property type="match status" value="1"/>
</dbReference>
<dbReference type="EMBL" id="JFHC01000040">
    <property type="protein sequence ID" value="KDR40461.1"/>
    <property type="molecule type" value="Genomic_DNA"/>
</dbReference>
<evidence type="ECO:0000313" key="3">
    <source>
        <dbReference type="Proteomes" id="UP000027466"/>
    </source>
</evidence>
<comment type="caution">
    <text evidence="2">The sequence shown here is derived from an EMBL/GenBank/DDBJ whole genome shotgun (WGS) entry which is preliminary data.</text>
</comment>
<dbReference type="PROSITE" id="PS51186">
    <property type="entry name" value="GNAT"/>
    <property type="match status" value="1"/>
</dbReference>
<proteinExistence type="predicted"/>
<keyword evidence="2" id="KW-0808">Transferase</keyword>
<dbReference type="InterPro" id="IPR000182">
    <property type="entry name" value="GNAT_dom"/>
</dbReference>
<evidence type="ECO:0000259" key="1">
    <source>
        <dbReference type="PROSITE" id="PS51186"/>
    </source>
</evidence>
<evidence type="ECO:0000313" key="2">
    <source>
        <dbReference type="EMBL" id="KDR40461.1"/>
    </source>
</evidence>
<name>A0A069PT51_9BURK</name>
<dbReference type="PANTHER" id="PTHR42791:SF1">
    <property type="entry name" value="N-ACETYLTRANSFERASE DOMAIN-CONTAINING PROTEIN"/>
    <property type="match status" value="1"/>
</dbReference>
<dbReference type="STRING" id="60547.GCA_000751215_03854"/>
<feature type="domain" description="N-acetyltransferase" evidence="1">
    <location>
        <begin position="174"/>
        <end position="307"/>
    </location>
</feature>
<keyword evidence="3" id="KW-1185">Reference proteome</keyword>
<dbReference type="Proteomes" id="UP000027466">
    <property type="component" value="Unassembled WGS sequence"/>
</dbReference>
<dbReference type="CDD" id="cd04301">
    <property type="entry name" value="NAT_SF"/>
    <property type="match status" value="1"/>
</dbReference>
<dbReference type="GO" id="GO:0016747">
    <property type="term" value="F:acyltransferase activity, transferring groups other than amino-acyl groups"/>
    <property type="evidence" value="ECO:0007669"/>
    <property type="project" value="InterPro"/>
</dbReference>
<sequence>MTRSIKSVMLHRWTNHSGAASQHRSRAVAAVVPYPNIVRHVNMKVSEIDESIAQYISMWKVLAGDRPGADLADRNGLSVCWADSPFPFWNALFVPDPISSAEVLMQRLEASAAYMRSKKHGGLLYLCEDYLSETAMSCLDAAVKEAGLDFALDIFGMAGEMLPYSPPAPRSSLEFVRVTDEAALQQYGEINAQGYGFPDESGRAGLAGSTFWKTTAYSFIGYERGEAVSTASAIVNQGQLYLALVATRPHAQRKGYGEATVRHALQAAHEATGLTRTSLHATHAGMPVYERAGYHRTTRFLTYGLAR</sequence>
<accession>A0A069PT51</accession>
<gene>
    <name evidence="2" type="ORF">BG61_25645</name>
</gene>
<reference evidence="2 3" key="1">
    <citation type="submission" date="2014-03" db="EMBL/GenBank/DDBJ databases">
        <title>Draft Genome Sequences of Four Burkholderia Strains.</title>
        <authorList>
            <person name="Liu X.Y."/>
            <person name="Li C.X."/>
            <person name="Xu J.H."/>
        </authorList>
    </citation>
    <scope>NUCLEOTIDE SEQUENCE [LARGE SCALE GENOMIC DNA]</scope>
    <source>
        <strain evidence="2 3">DSM 50014</strain>
    </source>
</reference>
<organism evidence="2 3">
    <name type="scientific">Caballeronia glathei</name>
    <dbReference type="NCBI Taxonomy" id="60547"/>
    <lineage>
        <taxon>Bacteria</taxon>
        <taxon>Pseudomonadati</taxon>
        <taxon>Pseudomonadota</taxon>
        <taxon>Betaproteobacteria</taxon>
        <taxon>Burkholderiales</taxon>
        <taxon>Burkholderiaceae</taxon>
        <taxon>Caballeronia</taxon>
    </lineage>
</organism>
<dbReference type="InterPro" id="IPR052523">
    <property type="entry name" value="Trichothecene_AcTrans"/>
</dbReference>
<protein>
    <submittedName>
        <fullName evidence="2">GNAT family acetyltransferase</fullName>
    </submittedName>
</protein>
<dbReference type="Pfam" id="PF00583">
    <property type="entry name" value="Acetyltransf_1"/>
    <property type="match status" value="1"/>
</dbReference>